<dbReference type="NCBIfam" id="TIGR01167">
    <property type="entry name" value="LPXTG_anchor"/>
    <property type="match status" value="1"/>
</dbReference>
<dbReference type="Gene3D" id="3.10.20.320">
    <property type="entry name" value="Putative peptidoglycan bound protein (lpxtg motif)"/>
    <property type="match status" value="2"/>
</dbReference>
<evidence type="ECO:0000259" key="7">
    <source>
        <dbReference type="Pfam" id="PF17965"/>
    </source>
</evidence>
<evidence type="ECO:0000313" key="10">
    <source>
        <dbReference type="Proteomes" id="UP000289996"/>
    </source>
</evidence>
<dbReference type="RefSeq" id="WP_130852253.1">
    <property type="nucleotide sequence ID" value="NZ_UYIG01000163.1"/>
</dbReference>
<evidence type="ECO:0000313" key="9">
    <source>
        <dbReference type="EMBL" id="VDG29857.1"/>
    </source>
</evidence>
<keyword evidence="4" id="KW-0472">Membrane</keyword>
<dbReference type="OrthoDB" id="2280183at2"/>
<reference evidence="9 10" key="1">
    <citation type="submission" date="2018-11" db="EMBL/GenBank/DDBJ databases">
        <authorList>
            <person name="Wuyts S."/>
        </authorList>
    </citation>
    <scope>NUCLEOTIDE SEQUENCE [LARGE SCALE GENOMIC DNA]</scope>
    <source>
        <strain evidence="9">Lactobacillus mudanjiangensis AMBF249</strain>
    </source>
</reference>
<dbReference type="Pfam" id="PF06458">
    <property type="entry name" value="MucBP"/>
    <property type="match status" value="2"/>
</dbReference>
<dbReference type="EMBL" id="UYIG01000163">
    <property type="protein sequence ID" value="VDG29857.1"/>
    <property type="molecule type" value="Genomic_DNA"/>
</dbReference>
<organism evidence="9 10">
    <name type="scientific">Lactiplantibacillus mudanjiangensis</name>
    <dbReference type="NCBI Taxonomy" id="1296538"/>
    <lineage>
        <taxon>Bacteria</taxon>
        <taxon>Bacillati</taxon>
        <taxon>Bacillota</taxon>
        <taxon>Bacilli</taxon>
        <taxon>Lactobacillales</taxon>
        <taxon>Lactobacillaceae</taxon>
        <taxon>Lactiplantibacillus</taxon>
    </lineage>
</organism>
<dbReference type="InterPro" id="IPR022263">
    <property type="entry name" value="KxYKxGKxW"/>
</dbReference>
<feature type="region of interest" description="Disordered" evidence="3">
    <location>
        <begin position="84"/>
        <end position="160"/>
    </location>
</feature>
<dbReference type="Gene3D" id="2.60.40.4300">
    <property type="match status" value="1"/>
</dbReference>
<sequence length="1016" mass="106421">MLNKQVTKTRVKLYKHKKLWVAMGITTTLLAVGVSQAPVAQAATTTVTTTSVATKATSATSQATTTVSGQAAATSTQSSAASASTSADSQSSSQAPASTATSASSTASQATSTEPRASQAPASTATSAASQAPKSQVTSTATSQATTTSQAPATSQAAAPTATLASSKAALTKAADQTTPSDETVVTIADTNLSNAVKKGLGLSTDSPITVGAIRNYKLGNWLQISTDTTPITTLTGIEGLQYLPSKYKLDLTLRIANNAMTSIDLSPLASLSLYRLTVEATALSYVNLQPLTEIDPSSISFIDLNDNAGSYQGHQFGMTNAQLVQLSPWITAIGNNNLSNNYIGLSNNSLSDFSSLSGITKSGVFIAAVGQMIVRRSDAANPINVVENQTATFTGTTITGVQGEAIGDTFGYSFNNVAQRKQQITMLGNNQYQISDIQQISNVPGFIVYGNLGVPYSDGWQADRYIDVTYNNGVELRADAMIYQQVNFQAHPTVTVKYVDQNAQPIATLPDQVIDGVNLGDAFDLSSYLNVDNYLTYATNGPVTGTFGQNPQTLYIMLLPKTAAGTVTVNYVDADQKVLGTTTATYPNGQYVGLSYQTTAKTFAGYTYSHMDPTGLAANGTLTAVNGVVTYVYTKDPVAQGSVIVNYLDDITGETLATDTLTGDQGTTSDYTTAEKIAAYVAGGYQLVQDDWPTTGATYTATPTTYIVHLQHGQEAVTAADQLQKVVTRTIQFVDQAGKTLAPDQQSTVIFTRTGQLDTVTQLVTYSAWQSDNDQFAAVTVPTITGYTADQTQLPAVTVTPTSADVTNVVTYTLKPTDPDSGDNGGSTVTDPDNGNNGGATVTDPDNGNNGGTTVTDPDNGDNGETTVTVPDDGNNNETTVTTPTTDAEDDHLNIQVPATSTPKDDGVLTDDGQADTIQVTNQPTDVDSGQPAKGKTVMTAKSTTLQSAPVMTTTTMMRTPVVTAVKVTPTTHTAAKLPQTNEQSDKNVAWTGLGLLMTGLMTVLGFSTKRQRKF</sequence>
<dbReference type="Gene3D" id="3.80.10.10">
    <property type="entry name" value="Ribonuclease Inhibitor"/>
    <property type="match status" value="1"/>
</dbReference>
<keyword evidence="4" id="KW-0812">Transmembrane</keyword>
<evidence type="ECO:0000259" key="6">
    <source>
        <dbReference type="Pfam" id="PF06458"/>
    </source>
</evidence>
<dbReference type="InterPro" id="IPR041495">
    <property type="entry name" value="Mub_B2"/>
</dbReference>
<evidence type="ECO:0000259" key="8">
    <source>
        <dbReference type="Pfam" id="PF17966"/>
    </source>
</evidence>
<proteinExistence type="predicted"/>
<keyword evidence="10" id="KW-1185">Reference proteome</keyword>
<dbReference type="InterPro" id="IPR041558">
    <property type="entry name" value="MucBP_2"/>
</dbReference>
<feature type="domain" description="Mucin binding" evidence="7">
    <location>
        <begin position="643"/>
        <end position="713"/>
    </location>
</feature>
<dbReference type="AlphaFoldDB" id="A0A660E3F1"/>
<name>A0A660E3F1_9LACO</name>
<gene>
    <name evidence="9" type="ORF">MUDAN_MDHGFNIF_01386</name>
</gene>
<evidence type="ECO:0000256" key="4">
    <source>
        <dbReference type="SAM" id="Phobius"/>
    </source>
</evidence>
<dbReference type="Pfam" id="PF17965">
    <property type="entry name" value="MucBP_2"/>
    <property type="match status" value="1"/>
</dbReference>
<feature type="region of interest" description="Disordered" evidence="3">
    <location>
        <begin position="814"/>
        <end position="887"/>
    </location>
</feature>
<evidence type="ECO:0000256" key="5">
    <source>
        <dbReference type="SAM" id="SignalP"/>
    </source>
</evidence>
<feature type="domain" description="MucBP" evidence="6">
    <location>
        <begin position="494"/>
        <end position="556"/>
    </location>
</feature>
<dbReference type="Gene3D" id="3.10.20.470">
    <property type="match status" value="1"/>
</dbReference>
<protein>
    <recommendedName>
        <fullName evidence="11">Gram-positive cocci surface proteins LPxTG domain-containing protein</fullName>
    </recommendedName>
</protein>
<keyword evidence="1 5" id="KW-0732">Signal</keyword>
<evidence type="ECO:0000256" key="3">
    <source>
        <dbReference type="SAM" id="MobiDB-lite"/>
    </source>
</evidence>
<evidence type="ECO:0000256" key="1">
    <source>
        <dbReference type="ARBA" id="ARBA00022729"/>
    </source>
</evidence>
<accession>A0A660E3F1</accession>
<dbReference type="InterPro" id="IPR009459">
    <property type="entry name" value="MucBP_dom"/>
</dbReference>
<feature type="compositionally biased region" description="Polar residues" evidence="3">
    <location>
        <begin position="845"/>
        <end position="879"/>
    </location>
</feature>
<dbReference type="Pfam" id="PF19258">
    <property type="entry name" value="KxYKxGKxW_sig"/>
    <property type="match status" value="1"/>
</dbReference>
<dbReference type="Proteomes" id="UP000289996">
    <property type="component" value="Unassembled WGS sequence"/>
</dbReference>
<feature type="compositionally biased region" description="Polar residues" evidence="3">
    <location>
        <begin position="827"/>
        <end position="836"/>
    </location>
</feature>
<evidence type="ECO:0008006" key="11">
    <source>
        <dbReference type="Google" id="ProtNLM"/>
    </source>
</evidence>
<feature type="transmembrane region" description="Helical" evidence="4">
    <location>
        <begin position="990"/>
        <end position="1008"/>
    </location>
</feature>
<keyword evidence="4" id="KW-1133">Transmembrane helix</keyword>
<evidence type="ECO:0000256" key="2">
    <source>
        <dbReference type="ARBA" id="ARBA00022737"/>
    </source>
</evidence>
<feature type="domain" description="Mub B2-like" evidence="8">
    <location>
        <begin position="720"/>
        <end position="814"/>
    </location>
</feature>
<feature type="domain" description="MucBP" evidence="6">
    <location>
        <begin position="567"/>
        <end position="635"/>
    </location>
</feature>
<feature type="chain" id="PRO_5024806451" description="Gram-positive cocci surface proteins LPxTG domain-containing protein" evidence="5">
    <location>
        <begin position="43"/>
        <end position="1016"/>
    </location>
</feature>
<dbReference type="NCBIfam" id="TIGR03715">
    <property type="entry name" value="KxYKxGKxW"/>
    <property type="match status" value="1"/>
</dbReference>
<dbReference type="Pfam" id="PF17966">
    <property type="entry name" value="Muc_B2"/>
    <property type="match status" value="1"/>
</dbReference>
<dbReference type="InterPro" id="IPR032675">
    <property type="entry name" value="LRR_dom_sf"/>
</dbReference>
<keyword evidence="2" id="KW-0677">Repeat</keyword>
<feature type="signal peptide" evidence="5">
    <location>
        <begin position="1"/>
        <end position="42"/>
    </location>
</feature>